<dbReference type="InterPro" id="IPR000477">
    <property type="entry name" value="RT_dom"/>
</dbReference>
<protein>
    <recommendedName>
        <fullName evidence="8">CCHC-type domain-containing protein</fullName>
    </recommendedName>
</protein>
<keyword evidence="10" id="KW-1185">Reference proteome</keyword>
<evidence type="ECO:0000256" key="4">
    <source>
        <dbReference type="ARBA" id="ARBA00022759"/>
    </source>
</evidence>
<accession>A0A9Q3I0Z0</accession>
<dbReference type="GO" id="GO:0003676">
    <property type="term" value="F:nucleic acid binding"/>
    <property type="evidence" value="ECO:0007669"/>
    <property type="project" value="InterPro"/>
</dbReference>
<dbReference type="InterPro" id="IPR043128">
    <property type="entry name" value="Rev_trsase/Diguanyl_cyclase"/>
</dbReference>
<evidence type="ECO:0000256" key="3">
    <source>
        <dbReference type="ARBA" id="ARBA00022722"/>
    </source>
</evidence>
<keyword evidence="4" id="KW-0255">Endonuclease</keyword>
<evidence type="ECO:0000256" key="5">
    <source>
        <dbReference type="ARBA" id="ARBA00022801"/>
    </source>
</evidence>
<evidence type="ECO:0000256" key="6">
    <source>
        <dbReference type="ARBA" id="ARBA00022918"/>
    </source>
</evidence>
<dbReference type="GO" id="GO:0004519">
    <property type="term" value="F:endonuclease activity"/>
    <property type="evidence" value="ECO:0007669"/>
    <property type="project" value="UniProtKB-KW"/>
</dbReference>
<keyword evidence="7" id="KW-0479">Metal-binding</keyword>
<dbReference type="PANTHER" id="PTHR37984">
    <property type="entry name" value="PROTEIN CBG26694"/>
    <property type="match status" value="1"/>
</dbReference>
<dbReference type="InterPro" id="IPR041373">
    <property type="entry name" value="RT_RNaseH"/>
</dbReference>
<dbReference type="GO" id="GO:0008270">
    <property type="term" value="F:zinc ion binding"/>
    <property type="evidence" value="ECO:0007669"/>
    <property type="project" value="UniProtKB-KW"/>
</dbReference>
<proteinExistence type="predicted"/>
<name>A0A9Q3I0Z0_9BASI</name>
<evidence type="ECO:0000256" key="7">
    <source>
        <dbReference type="PROSITE-ProRule" id="PRU00047"/>
    </source>
</evidence>
<evidence type="ECO:0000256" key="1">
    <source>
        <dbReference type="ARBA" id="ARBA00022679"/>
    </source>
</evidence>
<evidence type="ECO:0000259" key="8">
    <source>
        <dbReference type="PROSITE" id="PS50158"/>
    </source>
</evidence>
<keyword evidence="7" id="KW-0863">Zinc-finger</keyword>
<dbReference type="CDD" id="cd01647">
    <property type="entry name" value="RT_LTR"/>
    <property type="match status" value="1"/>
</dbReference>
<dbReference type="InterPro" id="IPR001878">
    <property type="entry name" value="Znf_CCHC"/>
</dbReference>
<dbReference type="PROSITE" id="PS50158">
    <property type="entry name" value="ZF_CCHC"/>
    <property type="match status" value="1"/>
</dbReference>
<dbReference type="Gene3D" id="3.10.10.10">
    <property type="entry name" value="HIV Type 1 Reverse Transcriptase, subunit A, domain 1"/>
    <property type="match status" value="1"/>
</dbReference>
<organism evidence="9 10">
    <name type="scientific">Austropuccinia psidii MF-1</name>
    <dbReference type="NCBI Taxonomy" id="1389203"/>
    <lineage>
        <taxon>Eukaryota</taxon>
        <taxon>Fungi</taxon>
        <taxon>Dikarya</taxon>
        <taxon>Basidiomycota</taxon>
        <taxon>Pucciniomycotina</taxon>
        <taxon>Pucciniomycetes</taxon>
        <taxon>Pucciniales</taxon>
        <taxon>Sphaerophragmiaceae</taxon>
        <taxon>Austropuccinia</taxon>
    </lineage>
</organism>
<dbReference type="Pfam" id="PF17917">
    <property type="entry name" value="RT_RNaseH"/>
    <property type="match status" value="1"/>
</dbReference>
<dbReference type="Proteomes" id="UP000765509">
    <property type="component" value="Unassembled WGS sequence"/>
</dbReference>
<keyword evidence="5" id="KW-0378">Hydrolase</keyword>
<dbReference type="GO" id="GO:0003964">
    <property type="term" value="F:RNA-directed DNA polymerase activity"/>
    <property type="evidence" value="ECO:0007669"/>
    <property type="project" value="UniProtKB-KW"/>
</dbReference>
<dbReference type="PANTHER" id="PTHR37984:SF5">
    <property type="entry name" value="PROTEIN NYNRIN-LIKE"/>
    <property type="match status" value="1"/>
</dbReference>
<keyword evidence="1" id="KW-0808">Transferase</keyword>
<dbReference type="Gene3D" id="3.30.70.270">
    <property type="match status" value="1"/>
</dbReference>
<dbReference type="GO" id="GO:0016787">
    <property type="term" value="F:hydrolase activity"/>
    <property type="evidence" value="ECO:0007669"/>
    <property type="project" value="UniProtKB-KW"/>
</dbReference>
<reference evidence="9" key="1">
    <citation type="submission" date="2021-03" db="EMBL/GenBank/DDBJ databases">
        <title>Draft genome sequence of rust myrtle Austropuccinia psidii MF-1, a brazilian biotype.</title>
        <authorList>
            <person name="Quecine M.C."/>
            <person name="Pachon D.M.R."/>
            <person name="Bonatelli M.L."/>
            <person name="Correr F.H."/>
            <person name="Franceschini L.M."/>
            <person name="Leite T.F."/>
            <person name="Margarido G.R.A."/>
            <person name="Almeida C.A."/>
            <person name="Ferrarezi J.A."/>
            <person name="Labate C.A."/>
        </authorList>
    </citation>
    <scope>NUCLEOTIDE SEQUENCE</scope>
    <source>
        <strain evidence="9">MF-1</strain>
    </source>
</reference>
<keyword evidence="6" id="KW-0695">RNA-directed DNA polymerase</keyword>
<dbReference type="Pfam" id="PF00078">
    <property type="entry name" value="RVT_1"/>
    <property type="match status" value="1"/>
</dbReference>
<feature type="domain" description="CCHC-type" evidence="8">
    <location>
        <begin position="15"/>
        <end position="29"/>
    </location>
</feature>
<dbReference type="EMBL" id="AVOT02029428">
    <property type="protein sequence ID" value="MBW0522265.1"/>
    <property type="molecule type" value="Genomic_DNA"/>
</dbReference>
<keyword evidence="3" id="KW-0540">Nuclease</keyword>
<sequence>MVTKISIEDKKPVLKCHKCGSTSHLSNNCVKKTKINEFEVIEGVQCSEDKGESDQDFALSEDTPVEDYSIENITAFFEVTEVHTHLPQYSEYCYKLINIKDARMCNTKPARGNGYAAGESCITSVLMRYVEAKVNLDTGAFCTCMGKYYLQIVLPEWKNHLLPIEAVQFSSASNNMYPLGILDTNLFFAHPVGSGGYNGTCKNIILGNDYLNIYGVDNNNHKDRGFTIGKNKRHKFSFSNVPKQISIVSSNKDTHKEEFMNNQLIEAQINPSLSPKMRHELVDVLYTYENAFSSDNEPLGAIKGHYVDITLNIDRPYHPVPRRPAYPVSPRARESLEKHIQELMQLGVLRKVGHNEDVEVTTPVIIAWHNGKSRMVGEFRAFNTYTVPDRYPSPIIQETVAQLSKANYITSMDASKGFHKNVFMPKAKKLLIIIAHCGIYAYLRMPFGIENAPSHYQGMMNTIFPTELSKGWLIIHIDNIIIFSDSWSLHLERLSKALDKVSRVNIKISLKKCNFGFEELKALGHMFSGETSERFCNSSQVTLWNCEQQIVFEMTQERIKAYEEISKSLKEAPLLLTRDWNLPFKLYIDACGDGLGEALAQVQIIDDKTTEGPICYISSQIKLTEATYGASQMELLFLVCALEKLHSYLYGSVFEVITDYNEVKSLLNMKTPNRNMLKCQITIREYRGSMTIVHKAENIEGINITDIWTEFFGEAVQSYKQEKNFHIFTSLLDRDCKYTALANSLDEVWKTSYSEEFFPL</sequence>
<keyword evidence="7" id="KW-0862">Zinc</keyword>
<keyword evidence="2" id="KW-0548">Nucleotidyltransferase</keyword>
<dbReference type="AlphaFoldDB" id="A0A9Q3I0Z0"/>
<comment type="caution">
    <text evidence="9">The sequence shown here is derived from an EMBL/GenBank/DDBJ whole genome shotgun (WGS) entry which is preliminary data.</text>
</comment>
<evidence type="ECO:0000313" key="9">
    <source>
        <dbReference type="EMBL" id="MBW0522265.1"/>
    </source>
</evidence>
<evidence type="ECO:0000313" key="10">
    <source>
        <dbReference type="Proteomes" id="UP000765509"/>
    </source>
</evidence>
<dbReference type="InterPro" id="IPR043502">
    <property type="entry name" value="DNA/RNA_pol_sf"/>
</dbReference>
<dbReference type="InterPro" id="IPR050951">
    <property type="entry name" value="Retrovirus_Pol_polyprotein"/>
</dbReference>
<dbReference type="SUPFAM" id="SSF56672">
    <property type="entry name" value="DNA/RNA polymerases"/>
    <property type="match status" value="1"/>
</dbReference>
<gene>
    <name evidence="9" type="ORF">O181_061980</name>
</gene>
<evidence type="ECO:0000256" key="2">
    <source>
        <dbReference type="ARBA" id="ARBA00022695"/>
    </source>
</evidence>